<comment type="caution">
    <text evidence="4">The sequence shown here is derived from an EMBL/GenBank/DDBJ whole genome shotgun (WGS) entry which is preliminary data.</text>
</comment>
<feature type="domain" description="N-acetylmuramoyl-L-alanine amidase" evidence="2">
    <location>
        <begin position="62"/>
        <end position="200"/>
    </location>
</feature>
<evidence type="ECO:0000313" key="5">
    <source>
        <dbReference type="Proteomes" id="UP000380386"/>
    </source>
</evidence>
<reference evidence="5 6" key="1">
    <citation type="journal article" date="2019" name="Syst. Appl. Microbiol.">
        <title>Polyphasic characterization of two novel Lactobacillus spp. isolated from blown salami packages: Description of Lactobacillus halodurans sp. nov. and Lactobacillus salsicarnum sp. nov.</title>
        <authorList>
            <person name="Schuster J.A."/>
            <person name="Klingl A."/>
            <person name="Vogel R.F."/>
            <person name="Ehrmann M.A."/>
        </authorList>
    </citation>
    <scope>NUCLEOTIDE SEQUENCE [LARGE SCALE GENOMIC DNA]</scope>
    <source>
        <strain evidence="3 6">TMW 1.2098</strain>
        <strain evidence="4 5">TMW 1.2118</strain>
    </source>
</reference>
<dbReference type="OrthoDB" id="9816557at2"/>
<dbReference type="EMBL" id="VDFN01000005">
    <property type="protein sequence ID" value="MQS45230.1"/>
    <property type="molecule type" value="Genomic_DNA"/>
</dbReference>
<accession>A0A5P0ZI31</accession>
<dbReference type="Proteomes" id="UP000436655">
    <property type="component" value="Unassembled WGS sequence"/>
</dbReference>
<gene>
    <name evidence="4" type="ORF">FHL02_06520</name>
    <name evidence="3" type="ORF">FHL03_07020</name>
</gene>
<sequence>MFSKNKWLTGLVTSLALVGAGFVTSSIVSPAGVQVVKADSAINNYIANNGIQPVSIQYRTGTFDQQFPYENGVGKPEGVVIHETADPGATAENEVTFFNREWKNIQSYVHAFVDDTEIINISSADYGVWGCGPYGNAKFIQVEVCEVGTTDQFARSMANQAYYTAYRLVQYGLPDIPGETVISHHQVSQKFGGTDHVDPDGYFAKWGYDMNQFNDLVAKYYNQLKNDGGATNSTPGTNNNGGVSGSEGSVTVKNPNSYAVPLVAFQNDGTTKRSNRGLANNSGWYTDQQKSYNGHTYYRVSTNEWVEDTYSTFAGY</sequence>
<dbReference type="InterPro" id="IPR036505">
    <property type="entry name" value="Amidase/PGRP_sf"/>
</dbReference>
<organism evidence="4 5">
    <name type="scientific">Companilactobacillus mishanensis</name>
    <dbReference type="NCBI Taxonomy" id="2486008"/>
    <lineage>
        <taxon>Bacteria</taxon>
        <taxon>Bacillati</taxon>
        <taxon>Bacillota</taxon>
        <taxon>Bacilli</taxon>
        <taxon>Lactobacillales</taxon>
        <taxon>Lactobacillaceae</taxon>
        <taxon>Companilactobacillus</taxon>
    </lineage>
</organism>
<feature type="region of interest" description="Disordered" evidence="1">
    <location>
        <begin position="229"/>
        <end position="251"/>
    </location>
</feature>
<dbReference type="InterPro" id="IPR002502">
    <property type="entry name" value="Amidase_domain"/>
</dbReference>
<dbReference type="SUPFAM" id="SSF55846">
    <property type="entry name" value="N-acetylmuramoyl-L-alanine amidase-like"/>
    <property type="match status" value="1"/>
</dbReference>
<keyword evidence="6" id="KW-1185">Reference proteome</keyword>
<evidence type="ECO:0000256" key="1">
    <source>
        <dbReference type="SAM" id="MobiDB-lite"/>
    </source>
</evidence>
<dbReference type="EMBL" id="VDFM01000007">
    <property type="protein sequence ID" value="MQS52672.1"/>
    <property type="molecule type" value="Genomic_DNA"/>
</dbReference>
<dbReference type="GO" id="GO:0008745">
    <property type="term" value="F:N-acetylmuramoyl-L-alanine amidase activity"/>
    <property type="evidence" value="ECO:0007669"/>
    <property type="project" value="InterPro"/>
</dbReference>
<dbReference type="Gene3D" id="3.40.80.10">
    <property type="entry name" value="Peptidoglycan recognition protein-like"/>
    <property type="match status" value="1"/>
</dbReference>
<evidence type="ECO:0000313" key="3">
    <source>
        <dbReference type="EMBL" id="MQS45230.1"/>
    </source>
</evidence>
<protein>
    <submittedName>
        <fullName evidence="4">N-acetylmuramoyl-L-alanine amidase</fullName>
    </submittedName>
</protein>
<dbReference type="Pfam" id="PF01510">
    <property type="entry name" value="Amidase_2"/>
    <property type="match status" value="1"/>
</dbReference>
<name>A0A5P0ZI31_9LACO</name>
<evidence type="ECO:0000313" key="4">
    <source>
        <dbReference type="EMBL" id="MQS52672.1"/>
    </source>
</evidence>
<reference evidence="3" key="2">
    <citation type="submission" date="2019-05" db="EMBL/GenBank/DDBJ databases">
        <authorList>
            <person name="Schuster J.A."/>
            <person name="Ehrmann M.A."/>
        </authorList>
    </citation>
    <scope>NUCLEOTIDE SEQUENCE</scope>
    <source>
        <strain evidence="3">TMW 1.2098</strain>
    </source>
</reference>
<dbReference type="GO" id="GO:0009253">
    <property type="term" value="P:peptidoglycan catabolic process"/>
    <property type="evidence" value="ECO:0007669"/>
    <property type="project" value="InterPro"/>
</dbReference>
<proteinExistence type="predicted"/>
<evidence type="ECO:0000259" key="2">
    <source>
        <dbReference type="SMART" id="SM00644"/>
    </source>
</evidence>
<dbReference type="CDD" id="cd06583">
    <property type="entry name" value="PGRP"/>
    <property type="match status" value="1"/>
</dbReference>
<evidence type="ECO:0000313" key="6">
    <source>
        <dbReference type="Proteomes" id="UP000436655"/>
    </source>
</evidence>
<dbReference type="SMART" id="SM00644">
    <property type="entry name" value="Ami_2"/>
    <property type="match status" value="1"/>
</dbReference>
<dbReference type="Proteomes" id="UP000380386">
    <property type="component" value="Unassembled WGS sequence"/>
</dbReference>
<dbReference type="AlphaFoldDB" id="A0A5P0ZI31"/>
<dbReference type="RefSeq" id="WP_125705755.1">
    <property type="nucleotide sequence ID" value="NZ_JBHTOO010000026.1"/>
</dbReference>